<proteinExistence type="predicted"/>
<dbReference type="InterPro" id="IPR027417">
    <property type="entry name" value="P-loop_NTPase"/>
</dbReference>
<gene>
    <name evidence="3" type="ORF">CTEN210_08621</name>
</gene>
<sequence>METKPMILLTTSLLAYIFASFQFLYFPEIARAIQKEVSLDTRSGISTYQDAESARPEICWLMSYPNSGTSFTMKLVGRLTNATVASNYGQECIDFDKNGQEQRENMYENPSHERKPIPLFNESPNGPFLLNPERTLPRSYILTKTHCGGRCNECGSKGFLETPNSFLEACATGSLGTDPKTGTKKRISYDPSFVKKAIHIARDPFDNIVSNFHLEYHEKKKDSNRHWLQTYSNDRNGFRKWCMNLNAKYPFDFVEYNATFSPSIMQTIQEVPCYKLFFQIIQWHNLASHVTKELHLPSLLLHYEDYEDDFNKTIEKISTFIDISQGKGVAYFTPGKRYKHYFRANEIKKLKGFVVKLSTEKTWKILQRYF</sequence>
<evidence type="ECO:0000313" key="3">
    <source>
        <dbReference type="EMBL" id="GFH52145.1"/>
    </source>
</evidence>
<dbReference type="Proteomes" id="UP001054902">
    <property type="component" value="Unassembled WGS sequence"/>
</dbReference>
<evidence type="ECO:0000256" key="1">
    <source>
        <dbReference type="SAM" id="Phobius"/>
    </source>
</evidence>
<keyword evidence="1" id="KW-0472">Membrane</keyword>
<dbReference type="GO" id="GO:0008146">
    <property type="term" value="F:sulfotransferase activity"/>
    <property type="evidence" value="ECO:0007669"/>
    <property type="project" value="InterPro"/>
</dbReference>
<reference evidence="3 4" key="1">
    <citation type="journal article" date="2021" name="Sci. Rep.">
        <title>The genome of the diatom Chaetoceros tenuissimus carries an ancient integrated fragment of an extant virus.</title>
        <authorList>
            <person name="Hongo Y."/>
            <person name="Kimura K."/>
            <person name="Takaki Y."/>
            <person name="Yoshida Y."/>
            <person name="Baba S."/>
            <person name="Kobayashi G."/>
            <person name="Nagasaki K."/>
            <person name="Hano T."/>
            <person name="Tomaru Y."/>
        </authorList>
    </citation>
    <scope>NUCLEOTIDE SEQUENCE [LARGE SCALE GENOMIC DNA]</scope>
    <source>
        <strain evidence="3 4">NIES-3715</strain>
    </source>
</reference>
<dbReference type="Gene3D" id="3.40.50.300">
    <property type="entry name" value="P-loop containing nucleotide triphosphate hydrolases"/>
    <property type="match status" value="1"/>
</dbReference>
<protein>
    <recommendedName>
        <fullName evidence="2">Sulfotransferase domain-containing protein</fullName>
    </recommendedName>
</protein>
<organism evidence="3 4">
    <name type="scientific">Chaetoceros tenuissimus</name>
    <dbReference type="NCBI Taxonomy" id="426638"/>
    <lineage>
        <taxon>Eukaryota</taxon>
        <taxon>Sar</taxon>
        <taxon>Stramenopiles</taxon>
        <taxon>Ochrophyta</taxon>
        <taxon>Bacillariophyta</taxon>
        <taxon>Coscinodiscophyceae</taxon>
        <taxon>Chaetocerotophycidae</taxon>
        <taxon>Chaetocerotales</taxon>
        <taxon>Chaetocerotaceae</taxon>
        <taxon>Chaetoceros</taxon>
    </lineage>
</organism>
<comment type="caution">
    <text evidence="3">The sequence shown here is derived from an EMBL/GenBank/DDBJ whole genome shotgun (WGS) entry which is preliminary data.</text>
</comment>
<name>A0AAD3H6F7_9STRA</name>
<dbReference type="EMBL" id="BLLK01000045">
    <property type="protein sequence ID" value="GFH52145.1"/>
    <property type="molecule type" value="Genomic_DNA"/>
</dbReference>
<accession>A0AAD3H6F7</accession>
<feature type="transmembrane region" description="Helical" evidence="1">
    <location>
        <begin position="6"/>
        <end position="26"/>
    </location>
</feature>
<keyword evidence="1" id="KW-0812">Transmembrane</keyword>
<dbReference type="InterPro" id="IPR000863">
    <property type="entry name" value="Sulfotransferase_dom"/>
</dbReference>
<evidence type="ECO:0000313" key="4">
    <source>
        <dbReference type="Proteomes" id="UP001054902"/>
    </source>
</evidence>
<keyword evidence="1" id="KW-1133">Transmembrane helix</keyword>
<evidence type="ECO:0000259" key="2">
    <source>
        <dbReference type="Pfam" id="PF00685"/>
    </source>
</evidence>
<keyword evidence="4" id="KW-1185">Reference proteome</keyword>
<dbReference type="AlphaFoldDB" id="A0AAD3H6F7"/>
<dbReference type="SUPFAM" id="SSF52540">
    <property type="entry name" value="P-loop containing nucleoside triphosphate hydrolases"/>
    <property type="match status" value="1"/>
</dbReference>
<feature type="domain" description="Sulfotransferase" evidence="2">
    <location>
        <begin position="196"/>
        <end position="325"/>
    </location>
</feature>
<dbReference type="Pfam" id="PF00685">
    <property type="entry name" value="Sulfotransfer_1"/>
    <property type="match status" value="1"/>
</dbReference>